<evidence type="ECO:0000313" key="1">
    <source>
        <dbReference type="EMBL" id="CAF0970602.1"/>
    </source>
</evidence>
<protein>
    <submittedName>
        <fullName evidence="1">Uncharacterized protein</fullName>
    </submittedName>
</protein>
<dbReference type="EMBL" id="CAJNOI010000060">
    <property type="protein sequence ID" value="CAF0970602.1"/>
    <property type="molecule type" value="Genomic_DNA"/>
</dbReference>
<dbReference type="EMBL" id="CAJNOM010000096">
    <property type="protein sequence ID" value="CAF1037933.1"/>
    <property type="molecule type" value="Genomic_DNA"/>
</dbReference>
<gene>
    <name evidence="1" type="ORF">BJG266_LOCUS14313</name>
    <name evidence="2" type="ORF">QVE165_LOCUS16912</name>
</gene>
<dbReference type="AlphaFoldDB" id="A0A814EG96"/>
<evidence type="ECO:0000313" key="2">
    <source>
        <dbReference type="EMBL" id="CAF1037933.1"/>
    </source>
</evidence>
<dbReference type="Proteomes" id="UP000663832">
    <property type="component" value="Unassembled WGS sequence"/>
</dbReference>
<evidence type="ECO:0000313" key="4">
    <source>
        <dbReference type="Proteomes" id="UP000663877"/>
    </source>
</evidence>
<accession>A0A814EG96</accession>
<keyword evidence="3" id="KW-1185">Reference proteome</keyword>
<sequence>MAKFLDYSRRPASASTVATTWSHSTSVSIGHNVPNRHIPVIKGDVNFINTNNTTEFTDDDAVPSHYIKEVLERIAQLSINSIDYEDALEFIYDLFYMHSPCNQDDSRIGRLLIEHDYCSIVHHCLIEYIKTGIFSNISARRSTQFILYTLWNFSGISIEFRLYLSNNQKLIQFLLTNLLDYLKNLNTEQYPIAVINNLIQSIISIVHNITLNKNHLNIEQTFHIINQLLLQQEPRKTNERFRITLLLCLMNLNSKQIYQNINIYQSSFKLLFHLLKKIVQQEILMISTGLSAWIIAYALNKMPIDIILMDDNRLYSFIILFKRGMREEKLQAIITLDRCLQKSIHAKEILEKDTTCWNLFQQYKIFLDNEEIN</sequence>
<evidence type="ECO:0000313" key="3">
    <source>
        <dbReference type="Proteomes" id="UP000663832"/>
    </source>
</evidence>
<name>A0A814EG96_9BILA</name>
<organism evidence="1 4">
    <name type="scientific">Adineta steineri</name>
    <dbReference type="NCBI Taxonomy" id="433720"/>
    <lineage>
        <taxon>Eukaryota</taxon>
        <taxon>Metazoa</taxon>
        <taxon>Spiralia</taxon>
        <taxon>Gnathifera</taxon>
        <taxon>Rotifera</taxon>
        <taxon>Eurotatoria</taxon>
        <taxon>Bdelloidea</taxon>
        <taxon>Adinetida</taxon>
        <taxon>Adinetidae</taxon>
        <taxon>Adineta</taxon>
    </lineage>
</organism>
<reference evidence="1" key="1">
    <citation type="submission" date="2021-02" db="EMBL/GenBank/DDBJ databases">
        <authorList>
            <person name="Nowell W R."/>
        </authorList>
    </citation>
    <scope>NUCLEOTIDE SEQUENCE</scope>
</reference>
<comment type="caution">
    <text evidence="1">The sequence shown here is derived from an EMBL/GenBank/DDBJ whole genome shotgun (WGS) entry which is preliminary data.</text>
</comment>
<proteinExistence type="predicted"/>
<dbReference type="Proteomes" id="UP000663877">
    <property type="component" value="Unassembled WGS sequence"/>
</dbReference>
<dbReference type="OrthoDB" id="10014764at2759"/>